<dbReference type="GO" id="GO:0007165">
    <property type="term" value="P:signal transduction"/>
    <property type="evidence" value="ECO:0007669"/>
    <property type="project" value="InterPro"/>
</dbReference>
<dbReference type="WBParaSite" id="HPBE_0002471001-mRNA-1">
    <property type="protein sequence ID" value="HPBE_0002471001-mRNA-1"/>
    <property type="gene ID" value="HPBE_0002471001"/>
</dbReference>
<accession>A0A3P8EPF7</accession>
<name>A0A183GPU0_HELPZ</name>
<reference evidence="4" key="2">
    <citation type="submission" date="2019-09" db="UniProtKB">
        <authorList>
            <consortium name="WormBaseParasite"/>
        </authorList>
    </citation>
    <scope>IDENTIFICATION</scope>
</reference>
<evidence type="ECO:0000313" key="3">
    <source>
        <dbReference type="Proteomes" id="UP000050761"/>
    </source>
</evidence>
<accession>A0A183GPU0</accession>
<dbReference type="PROSITE" id="PS50200">
    <property type="entry name" value="RA"/>
    <property type="match status" value="1"/>
</dbReference>
<evidence type="ECO:0000313" key="4">
    <source>
        <dbReference type="WBParaSite" id="HPBE_0002471001-mRNA-1"/>
    </source>
</evidence>
<sequence length="228" mass="26026">MTIAGEEETLEDPVPLRNVKRPEGRRAQIFLRYKDDPDKDNVKLYGGWLRVPVTFCTLAVNRDTLVQDALSDALQNFGLDPNTWNRYNLIEVSLDRGVAERTCNFQENMLQLVRNLRKDSLRRYHVVRFYVQEKEDPHDHAVFVGNLPVSLAQRQYERILLKLLGAKGSVSSDCSFLASSPTALLWWPTNIPFLSQIGQYSNQIGHPLRQIGHFSNQIGHSSMASKTS</sequence>
<dbReference type="SUPFAM" id="SSF54236">
    <property type="entry name" value="Ubiquitin-like"/>
    <property type="match status" value="1"/>
</dbReference>
<feature type="domain" description="Ras-associating" evidence="1">
    <location>
        <begin position="38"/>
        <end position="136"/>
    </location>
</feature>
<evidence type="ECO:0000313" key="2">
    <source>
        <dbReference type="EMBL" id="VDP46844.1"/>
    </source>
</evidence>
<dbReference type="Gene3D" id="3.10.20.90">
    <property type="entry name" value="Phosphatidylinositol 3-kinase Catalytic Subunit, Chain A, domain 1"/>
    <property type="match status" value="1"/>
</dbReference>
<dbReference type="InterPro" id="IPR000159">
    <property type="entry name" value="RA_dom"/>
</dbReference>
<gene>
    <name evidence="2" type="ORF">HPBE_LOCUS24710</name>
</gene>
<dbReference type="AlphaFoldDB" id="A0A183GPU0"/>
<protein>
    <submittedName>
        <fullName evidence="4">Ras-associating domain-containing protein</fullName>
    </submittedName>
</protein>
<dbReference type="SMART" id="SM00314">
    <property type="entry name" value="RA"/>
    <property type="match status" value="1"/>
</dbReference>
<dbReference type="Proteomes" id="UP000050761">
    <property type="component" value="Unassembled WGS sequence"/>
</dbReference>
<dbReference type="EMBL" id="UZAH01036724">
    <property type="protein sequence ID" value="VDP46844.1"/>
    <property type="molecule type" value="Genomic_DNA"/>
</dbReference>
<dbReference type="Pfam" id="PF00788">
    <property type="entry name" value="RA"/>
    <property type="match status" value="1"/>
</dbReference>
<reference evidence="2 3" key="1">
    <citation type="submission" date="2018-11" db="EMBL/GenBank/DDBJ databases">
        <authorList>
            <consortium name="Pathogen Informatics"/>
        </authorList>
    </citation>
    <scope>NUCLEOTIDE SEQUENCE [LARGE SCALE GENOMIC DNA]</scope>
</reference>
<keyword evidence="3" id="KW-1185">Reference proteome</keyword>
<proteinExistence type="predicted"/>
<dbReference type="InterPro" id="IPR029071">
    <property type="entry name" value="Ubiquitin-like_domsf"/>
</dbReference>
<dbReference type="OrthoDB" id="242257at2759"/>
<organism evidence="3 4">
    <name type="scientific">Heligmosomoides polygyrus</name>
    <name type="common">Parasitic roundworm</name>
    <dbReference type="NCBI Taxonomy" id="6339"/>
    <lineage>
        <taxon>Eukaryota</taxon>
        <taxon>Metazoa</taxon>
        <taxon>Ecdysozoa</taxon>
        <taxon>Nematoda</taxon>
        <taxon>Chromadorea</taxon>
        <taxon>Rhabditida</taxon>
        <taxon>Rhabditina</taxon>
        <taxon>Rhabditomorpha</taxon>
        <taxon>Strongyloidea</taxon>
        <taxon>Heligmosomidae</taxon>
        <taxon>Heligmosomoides</taxon>
    </lineage>
</organism>
<evidence type="ECO:0000259" key="1">
    <source>
        <dbReference type="PROSITE" id="PS50200"/>
    </source>
</evidence>